<dbReference type="HAMAP" id="MF_00265">
    <property type="entry name" value="VapC_Nob1"/>
    <property type="match status" value="1"/>
</dbReference>
<dbReference type="EC" id="3.1.-.-" evidence="6"/>
<keyword evidence="5 6" id="KW-0460">Magnesium</keyword>
<keyword evidence="2 6" id="KW-0540">Nuclease</keyword>
<comment type="caution">
    <text evidence="8">The sequence shown here is derived from an EMBL/GenBank/DDBJ whole genome shotgun (WGS) entry which is preliminary data.</text>
</comment>
<sequence>MVSAVYADTSAVVSAYFADEPEHAALREFLLSGKNRVLTSELTRVEFASAVTAAKRAGRIPDGRAFLDQFDEDARSGLLGLIPLVASRIMPAARRLVTENHPLRTLDAIHLAVALHETAPLTSGEPVALVTRDQRQAEAAKAHGLEVH</sequence>
<dbReference type="SUPFAM" id="SSF88723">
    <property type="entry name" value="PIN domain-like"/>
    <property type="match status" value="1"/>
</dbReference>
<dbReference type="OrthoDB" id="5186703at2"/>
<keyword evidence="4 6" id="KW-0378">Hydrolase</keyword>
<dbReference type="CDD" id="cd09874">
    <property type="entry name" value="PIN_MT3492-like"/>
    <property type="match status" value="1"/>
</dbReference>
<keyword evidence="1 6" id="KW-1277">Toxin-antitoxin system</keyword>
<comment type="cofactor">
    <cofactor evidence="6">
        <name>Mg(2+)</name>
        <dbReference type="ChEBI" id="CHEBI:18420"/>
    </cofactor>
</comment>
<dbReference type="GO" id="GO:0016787">
    <property type="term" value="F:hydrolase activity"/>
    <property type="evidence" value="ECO:0007669"/>
    <property type="project" value="UniProtKB-KW"/>
</dbReference>
<dbReference type="EMBL" id="VJZA01000099">
    <property type="protein sequence ID" value="TVT16629.1"/>
    <property type="molecule type" value="Genomic_DNA"/>
</dbReference>
<dbReference type="GO" id="GO:0004540">
    <property type="term" value="F:RNA nuclease activity"/>
    <property type="evidence" value="ECO:0007669"/>
    <property type="project" value="InterPro"/>
</dbReference>
<evidence type="ECO:0000256" key="3">
    <source>
        <dbReference type="ARBA" id="ARBA00022723"/>
    </source>
</evidence>
<comment type="function">
    <text evidence="6">Toxic component of a toxin-antitoxin (TA) system. An RNase.</text>
</comment>
<evidence type="ECO:0000259" key="7">
    <source>
        <dbReference type="Pfam" id="PF01850"/>
    </source>
</evidence>
<evidence type="ECO:0000256" key="2">
    <source>
        <dbReference type="ARBA" id="ARBA00022722"/>
    </source>
</evidence>
<feature type="binding site" evidence="6">
    <location>
        <position position="8"/>
    </location>
    <ligand>
        <name>Mg(2+)</name>
        <dbReference type="ChEBI" id="CHEBI:18420"/>
    </ligand>
</feature>
<comment type="similarity">
    <text evidence="6">Belongs to the PINc/VapC protein family.</text>
</comment>
<proteinExistence type="inferred from homology"/>
<dbReference type="Gene3D" id="3.40.50.1010">
    <property type="entry name" value="5'-nuclease"/>
    <property type="match status" value="1"/>
</dbReference>
<reference evidence="8 9" key="1">
    <citation type="submission" date="2019-07" db="EMBL/GenBank/DDBJ databases">
        <title>New species of Amycolatopsis and Streptomyces.</title>
        <authorList>
            <person name="Duangmal K."/>
            <person name="Teo W.F.A."/>
            <person name="Lipun K."/>
        </authorList>
    </citation>
    <scope>NUCLEOTIDE SEQUENCE [LARGE SCALE GENOMIC DNA]</scope>
    <source>
        <strain evidence="8 9">JCM 30562</strain>
    </source>
</reference>
<accession>A0A557ZX84</accession>
<dbReference type="InterPro" id="IPR029060">
    <property type="entry name" value="PIN-like_dom_sf"/>
</dbReference>
<dbReference type="InterPro" id="IPR022907">
    <property type="entry name" value="VapC_family"/>
</dbReference>
<name>A0A557ZX84_9PSEU</name>
<evidence type="ECO:0000256" key="5">
    <source>
        <dbReference type="ARBA" id="ARBA00022842"/>
    </source>
</evidence>
<dbReference type="GO" id="GO:0090729">
    <property type="term" value="F:toxin activity"/>
    <property type="evidence" value="ECO:0007669"/>
    <property type="project" value="UniProtKB-KW"/>
</dbReference>
<organism evidence="8 9">
    <name type="scientific">Amycolatopsis acidiphila</name>
    <dbReference type="NCBI Taxonomy" id="715473"/>
    <lineage>
        <taxon>Bacteria</taxon>
        <taxon>Bacillati</taxon>
        <taxon>Actinomycetota</taxon>
        <taxon>Actinomycetes</taxon>
        <taxon>Pseudonocardiales</taxon>
        <taxon>Pseudonocardiaceae</taxon>
        <taxon>Amycolatopsis</taxon>
    </lineage>
</organism>
<keyword evidence="9" id="KW-1185">Reference proteome</keyword>
<gene>
    <name evidence="6" type="primary">vapC</name>
    <name evidence="8" type="ORF">FNH06_34365</name>
</gene>
<protein>
    <recommendedName>
        <fullName evidence="6">Ribonuclease VapC</fullName>
        <shortName evidence="6">RNase VapC</shortName>
        <ecNumber evidence="6">3.1.-.-</ecNumber>
    </recommendedName>
    <alternativeName>
        <fullName evidence="6">Toxin VapC</fullName>
    </alternativeName>
</protein>
<evidence type="ECO:0000256" key="6">
    <source>
        <dbReference type="HAMAP-Rule" id="MF_00265"/>
    </source>
</evidence>
<evidence type="ECO:0000313" key="9">
    <source>
        <dbReference type="Proteomes" id="UP000318578"/>
    </source>
</evidence>
<dbReference type="Pfam" id="PF01850">
    <property type="entry name" value="PIN"/>
    <property type="match status" value="1"/>
</dbReference>
<dbReference type="InterPro" id="IPR002716">
    <property type="entry name" value="PIN_dom"/>
</dbReference>
<feature type="binding site" evidence="6">
    <location>
        <position position="107"/>
    </location>
    <ligand>
        <name>Mg(2+)</name>
        <dbReference type="ChEBI" id="CHEBI:18420"/>
    </ligand>
</feature>
<feature type="domain" description="PIN" evidence="7">
    <location>
        <begin position="5"/>
        <end position="141"/>
    </location>
</feature>
<evidence type="ECO:0000256" key="4">
    <source>
        <dbReference type="ARBA" id="ARBA00022801"/>
    </source>
</evidence>
<keyword evidence="6" id="KW-0800">Toxin</keyword>
<keyword evidence="3 6" id="KW-0479">Metal-binding</keyword>
<dbReference type="AlphaFoldDB" id="A0A557ZX84"/>
<evidence type="ECO:0000256" key="1">
    <source>
        <dbReference type="ARBA" id="ARBA00022649"/>
    </source>
</evidence>
<dbReference type="Proteomes" id="UP000318578">
    <property type="component" value="Unassembled WGS sequence"/>
</dbReference>
<evidence type="ECO:0000313" key="8">
    <source>
        <dbReference type="EMBL" id="TVT16629.1"/>
    </source>
</evidence>
<dbReference type="GO" id="GO:0000287">
    <property type="term" value="F:magnesium ion binding"/>
    <property type="evidence" value="ECO:0007669"/>
    <property type="project" value="UniProtKB-UniRule"/>
</dbReference>